<dbReference type="RefSeq" id="WP_005436935.1">
    <property type="nucleotide sequence ID" value="NZ_JH815520.1"/>
</dbReference>
<dbReference type="SUPFAM" id="SSF51306">
    <property type="entry name" value="LexA/Signal peptidase"/>
    <property type="match status" value="1"/>
</dbReference>
<dbReference type="InterPro" id="IPR039418">
    <property type="entry name" value="LexA-like"/>
</dbReference>
<organism evidence="5 6">
    <name type="scientific">Sutterella wadsworthensis 2_1_59BFAA</name>
    <dbReference type="NCBI Taxonomy" id="742823"/>
    <lineage>
        <taxon>Bacteria</taxon>
        <taxon>Pseudomonadati</taxon>
        <taxon>Pseudomonadota</taxon>
        <taxon>Betaproteobacteria</taxon>
        <taxon>Burkholderiales</taxon>
        <taxon>Sutterellaceae</taxon>
        <taxon>Sutterella</taxon>
    </lineage>
</organism>
<keyword evidence="6" id="KW-1185">Reference proteome</keyword>
<dbReference type="GO" id="GO:0003677">
    <property type="term" value="F:DNA binding"/>
    <property type="evidence" value="ECO:0007669"/>
    <property type="project" value="UniProtKB-KW"/>
</dbReference>
<keyword evidence="2" id="KW-0238">DNA-binding</keyword>
<evidence type="ECO:0000313" key="6">
    <source>
        <dbReference type="Proteomes" id="UP000005835"/>
    </source>
</evidence>
<sequence>MNSTSTDTLGGRIGSELKRSGISMRELARRIDIAQPSISKWCSNQAVPRVIYLERMAKVFGVSAHWLTYGEHASGRDEVVIRPRPESSETIGLSLTADSAKRTFGTEANKLSLFTQGSDDMAPTIRSGSLVVINHTINKVIGSGVYLVQVGETKELRRIQPLVDGTLDIRIDNPKRFANEIATDDKIVILGKVLSTVSVKHIR</sequence>
<dbReference type="Pfam" id="PF01381">
    <property type="entry name" value="HTH_3"/>
    <property type="match status" value="1"/>
</dbReference>
<evidence type="ECO:0000313" key="5">
    <source>
        <dbReference type="EMBL" id="EKB30244.1"/>
    </source>
</evidence>
<dbReference type="InterPro" id="IPR036286">
    <property type="entry name" value="LexA/Signal_pep-like_sf"/>
</dbReference>
<evidence type="ECO:0000259" key="4">
    <source>
        <dbReference type="PROSITE" id="PS50943"/>
    </source>
</evidence>
<name>K1KEX1_9BURK</name>
<dbReference type="Gene3D" id="2.10.109.10">
    <property type="entry name" value="Umud Fragment, subunit A"/>
    <property type="match status" value="1"/>
</dbReference>
<accession>K1KEX1</accession>
<comment type="caution">
    <text evidence="5">The sequence shown here is derived from an EMBL/GenBank/DDBJ whole genome shotgun (WGS) entry which is preliminary data.</text>
</comment>
<evidence type="ECO:0000256" key="2">
    <source>
        <dbReference type="ARBA" id="ARBA00023125"/>
    </source>
</evidence>
<dbReference type="SMART" id="SM00530">
    <property type="entry name" value="HTH_XRE"/>
    <property type="match status" value="1"/>
</dbReference>
<dbReference type="PANTHER" id="PTHR40661">
    <property type="match status" value="1"/>
</dbReference>
<dbReference type="EMBL" id="ADMG01000048">
    <property type="protein sequence ID" value="EKB30244.1"/>
    <property type="molecule type" value="Genomic_DNA"/>
</dbReference>
<keyword evidence="1" id="KW-0805">Transcription regulation</keyword>
<dbReference type="InterPro" id="IPR010982">
    <property type="entry name" value="Lambda_DNA-bd_dom_sf"/>
</dbReference>
<dbReference type="Proteomes" id="UP000005835">
    <property type="component" value="Unassembled WGS sequence"/>
</dbReference>
<protein>
    <recommendedName>
        <fullName evidence="4">HTH cro/C1-type domain-containing protein</fullName>
    </recommendedName>
</protein>
<dbReference type="CDD" id="cd06529">
    <property type="entry name" value="S24_LexA-like"/>
    <property type="match status" value="1"/>
</dbReference>
<dbReference type="eggNOG" id="COG2932">
    <property type="taxonomic scope" value="Bacteria"/>
</dbReference>
<dbReference type="PROSITE" id="PS50943">
    <property type="entry name" value="HTH_CROC1"/>
    <property type="match status" value="1"/>
</dbReference>
<dbReference type="InterPro" id="IPR015927">
    <property type="entry name" value="Peptidase_S24_S26A/B/C"/>
</dbReference>
<dbReference type="InterPro" id="IPR001387">
    <property type="entry name" value="Cro/C1-type_HTH"/>
</dbReference>
<dbReference type="CDD" id="cd00093">
    <property type="entry name" value="HTH_XRE"/>
    <property type="match status" value="1"/>
</dbReference>
<dbReference type="AlphaFoldDB" id="K1KEX1"/>
<proteinExistence type="predicted"/>
<evidence type="ECO:0000256" key="3">
    <source>
        <dbReference type="ARBA" id="ARBA00023163"/>
    </source>
</evidence>
<dbReference type="PATRIC" id="fig|742823.3.peg.2144"/>
<dbReference type="OrthoDB" id="8908960at2"/>
<gene>
    <name evidence="5" type="ORF">HMPREF9465_02135</name>
</gene>
<dbReference type="HOGENOM" id="CLU_1348353_0_0_4"/>
<dbReference type="PANTHER" id="PTHR40661:SF3">
    <property type="entry name" value="FELS-1 PROPHAGE TRANSCRIPTIONAL REGULATOR"/>
    <property type="match status" value="1"/>
</dbReference>
<keyword evidence="3" id="KW-0804">Transcription</keyword>
<feature type="domain" description="HTH cro/C1-type" evidence="4">
    <location>
        <begin position="18"/>
        <end position="67"/>
    </location>
</feature>
<dbReference type="SUPFAM" id="SSF47413">
    <property type="entry name" value="lambda repressor-like DNA-binding domains"/>
    <property type="match status" value="1"/>
</dbReference>
<evidence type="ECO:0000256" key="1">
    <source>
        <dbReference type="ARBA" id="ARBA00023015"/>
    </source>
</evidence>
<reference evidence="5 6" key="1">
    <citation type="submission" date="2012-05" db="EMBL/GenBank/DDBJ databases">
        <title>The Genome Sequence of Sutterella wadsworthensis 2_1_59BFAA.</title>
        <authorList>
            <consortium name="The Broad Institute Genome Sequencing Platform"/>
            <person name="Earl A."/>
            <person name="Ward D."/>
            <person name="Feldgarden M."/>
            <person name="Gevers D."/>
            <person name="Daigneault M."/>
            <person name="Strauss J."/>
            <person name="Allen-Vercoe E."/>
            <person name="Walker B."/>
            <person name="Young S.K."/>
            <person name="Zeng Q."/>
            <person name="Gargeya S."/>
            <person name="Fitzgerald M."/>
            <person name="Haas B."/>
            <person name="Abouelleil A."/>
            <person name="Alvarado L."/>
            <person name="Arachchi H.M."/>
            <person name="Berlin A.M."/>
            <person name="Chapman S.B."/>
            <person name="Goldberg J."/>
            <person name="Griggs A."/>
            <person name="Gujja S."/>
            <person name="Hansen M."/>
            <person name="Howarth C."/>
            <person name="Imamovic A."/>
            <person name="Larimer J."/>
            <person name="McCowen C."/>
            <person name="Montmayeur A."/>
            <person name="Murphy C."/>
            <person name="Neiman D."/>
            <person name="Pearson M."/>
            <person name="Priest M."/>
            <person name="Roberts A."/>
            <person name="Saif S."/>
            <person name="Shea T."/>
            <person name="Sisk P."/>
            <person name="Sykes S."/>
            <person name="Wortman J."/>
            <person name="Nusbaum C."/>
            <person name="Birren B."/>
        </authorList>
    </citation>
    <scope>NUCLEOTIDE SEQUENCE [LARGE SCALE GENOMIC DNA]</scope>
    <source>
        <strain evidence="5 6">2_1_59BFAA</strain>
    </source>
</reference>
<dbReference type="Pfam" id="PF00717">
    <property type="entry name" value="Peptidase_S24"/>
    <property type="match status" value="1"/>
</dbReference>
<dbReference type="Gene3D" id="1.10.260.40">
    <property type="entry name" value="lambda repressor-like DNA-binding domains"/>
    <property type="match status" value="1"/>
</dbReference>